<dbReference type="SUPFAM" id="SSF100950">
    <property type="entry name" value="NagB/RpiA/CoA transferase-like"/>
    <property type="match status" value="1"/>
</dbReference>
<evidence type="ECO:0000256" key="2">
    <source>
        <dbReference type="ARBA" id="ARBA00002681"/>
    </source>
</evidence>
<evidence type="ECO:0000259" key="8">
    <source>
        <dbReference type="Pfam" id="PF01182"/>
    </source>
</evidence>
<dbReference type="InterPro" id="IPR006148">
    <property type="entry name" value="Glc/Gal-6P_isomerase"/>
</dbReference>
<evidence type="ECO:0000256" key="6">
    <source>
        <dbReference type="ARBA" id="ARBA00020337"/>
    </source>
</evidence>
<dbReference type="PANTHER" id="PTHR11054">
    <property type="entry name" value="6-PHOSPHOGLUCONOLACTONASE"/>
    <property type="match status" value="1"/>
</dbReference>
<evidence type="ECO:0000256" key="4">
    <source>
        <dbReference type="ARBA" id="ARBA00010662"/>
    </source>
</evidence>
<dbReference type="Pfam" id="PF01182">
    <property type="entry name" value="Glucosamine_iso"/>
    <property type="match status" value="1"/>
</dbReference>
<evidence type="ECO:0000256" key="7">
    <source>
        <dbReference type="RuleBase" id="RU365095"/>
    </source>
</evidence>
<dbReference type="RefSeq" id="WP_102845387.1">
    <property type="nucleotide sequence ID" value="NZ_PDZR01000038.1"/>
</dbReference>
<evidence type="ECO:0000313" key="10">
    <source>
        <dbReference type="Proteomes" id="UP000236286"/>
    </source>
</evidence>
<comment type="pathway">
    <text evidence="3 7">Carbohydrate degradation; pentose phosphate pathway; D-ribulose 5-phosphate from D-glucose 6-phosphate (oxidative stage): step 2/3.</text>
</comment>
<dbReference type="PANTHER" id="PTHR11054:SF0">
    <property type="entry name" value="6-PHOSPHOGLUCONOLACTONASE"/>
    <property type="match status" value="1"/>
</dbReference>
<dbReference type="InterPro" id="IPR037171">
    <property type="entry name" value="NagB/RpiA_transferase-like"/>
</dbReference>
<dbReference type="NCBIfam" id="TIGR01198">
    <property type="entry name" value="pgl"/>
    <property type="match status" value="1"/>
</dbReference>
<dbReference type="Proteomes" id="UP000236286">
    <property type="component" value="Unassembled WGS sequence"/>
</dbReference>
<evidence type="ECO:0000256" key="3">
    <source>
        <dbReference type="ARBA" id="ARBA00004961"/>
    </source>
</evidence>
<comment type="function">
    <text evidence="2 7">Hydrolysis of 6-phosphogluconolactone to 6-phosphogluconate.</text>
</comment>
<accession>A0A2J7TBZ6</accession>
<dbReference type="OrthoDB" id="9810967at2"/>
<dbReference type="CDD" id="cd01400">
    <property type="entry name" value="6PGL"/>
    <property type="match status" value="1"/>
</dbReference>
<dbReference type="GO" id="GO:0006098">
    <property type="term" value="P:pentose-phosphate shunt"/>
    <property type="evidence" value="ECO:0007669"/>
    <property type="project" value="UniProtKB-UniPathway"/>
</dbReference>
<gene>
    <name evidence="7 9" type="primary">pgl</name>
    <name evidence="9" type="ORF">CR492_19410</name>
</gene>
<reference evidence="9 10" key="1">
    <citation type="submission" date="2017-10" db="EMBL/GenBank/DDBJ databases">
        <title>Genome announcement of Methylocella silvestris TVC from permafrost.</title>
        <authorList>
            <person name="Wang J."/>
            <person name="Geng K."/>
            <person name="Ul-Haque F."/>
            <person name="Crombie A.T."/>
            <person name="Street L.E."/>
            <person name="Wookey P.A."/>
            <person name="Murrell J.C."/>
            <person name="Pratscher J."/>
        </authorList>
    </citation>
    <scope>NUCLEOTIDE SEQUENCE [LARGE SCALE GENOMIC DNA]</scope>
    <source>
        <strain evidence="9 10">TVC</strain>
    </source>
</reference>
<dbReference type="GO" id="GO:0005975">
    <property type="term" value="P:carbohydrate metabolic process"/>
    <property type="evidence" value="ECO:0007669"/>
    <property type="project" value="UniProtKB-UniRule"/>
</dbReference>
<evidence type="ECO:0000256" key="1">
    <source>
        <dbReference type="ARBA" id="ARBA00000832"/>
    </source>
</evidence>
<keyword evidence="7" id="KW-0378">Hydrolase</keyword>
<dbReference type="UniPathway" id="UPA00115">
    <property type="reaction ID" value="UER00409"/>
</dbReference>
<proteinExistence type="inferred from homology"/>
<dbReference type="Gene3D" id="3.40.50.1360">
    <property type="match status" value="1"/>
</dbReference>
<comment type="catalytic activity">
    <reaction evidence="1 7">
        <text>6-phospho-D-glucono-1,5-lactone + H2O = 6-phospho-D-gluconate + H(+)</text>
        <dbReference type="Rhea" id="RHEA:12556"/>
        <dbReference type="ChEBI" id="CHEBI:15377"/>
        <dbReference type="ChEBI" id="CHEBI:15378"/>
        <dbReference type="ChEBI" id="CHEBI:57955"/>
        <dbReference type="ChEBI" id="CHEBI:58759"/>
        <dbReference type="EC" id="3.1.1.31"/>
    </reaction>
</comment>
<comment type="caution">
    <text evidence="9">The sequence shown here is derived from an EMBL/GenBank/DDBJ whole genome shotgun (WGS) entry which is preliminary data.</text>
</comment>
<comment type="similarity">
    <text evidence="4 7">Belongs to the glucosamine/galactosamine-6-phosphate isomerase family. 6-phosphogluconolactonase subfamily.</text>
</comment>
<organism evidence="9 10">
    <name type="scientific">Methylocella silvestris</name>
    <dbReference type="NCBI Taxonomy" id="199596"/>
    <lineage>
        <taxon>Bacteria</taxon>
        <taxon>Pseudomonadati</taxon>
        <taxon>Pseudomonadota</taxon>
        <taxon>Alphaproteobacteria</taxon>
        <taxon>Hyphomicrobiales</taxon>
        <taxon>Beijerinckiaceae</taxon>
        <taxon>Methylocella</taxon>
    </lineage>
</organism>
<evidence type="ECO:0000313" key="9">
    <source>
        <dbReference type="EMBL" id="PNG24288.1"/>
    </source>
</evidence>
<dbReference type="GO" id="GO:0017057">
    <property type="term" value="F:6-phosphogluconolactonase activity"/>
    <property type="evidence" value="ECO:0007669"/>
    <property type="project" value="UniProtKB-UniRule"/>
</dbReference>
<dbReference type="AlphaFoldDB" id="A0A2J7TBZ6"/>
<protein>
    <recommendedName>
        <fullName evidence="6 7">6-phosphogluconolactonase</fullName>
        <shortName evidence="7">6PGL</shortName>
        <ecNumber evidence="5 7">3.1.1.31</ecNumber>
    </recommendedName>
</protein>
<dbReference type="InterPro" id="IPR039104">
    <property type="entry name" value="6PGL"/>
</dbReference>
<sequence>MKPTPEIDVAASAPELAARVAAWIAAKIAAAPKQFALNLSGGSTPKAVFQLLAAEPLRSAIDWSKVEIFWGDERFVPFDHAMSNFRMTSEALLAHVPIPPGQIHAVPVGADSPEDAAALYDRMLREFYGAPALDPARPLFDVTLLGLGADGHTASLFPGTAALDIRDALVSAVIGATAEPRITMTYPALTSSAEIAFLVSGDAKREILRRVLANDAALPASRIETVGALRIFADHAAFGG</sequence>
<dbReference type="EC" id="3.1.1.31" evidence="5 7"/>
<dbReference type="EMBL" id="PDZR01000038">
    <property type="protein sequence ID" value="PNG24288.1"/>
    <property type="molecule type" value="Genomic_DNA"/>
</dbReference>
<dbReference type="InterPro" id="IPR005900">
    <property type="entry name" value="6-phosphogluconolactonase_DevB"/>
</dbReference>
<evidence type="ECO:0000256" key="5">
    <source>
        <dbReference type="ARBA" id="ARBA00013198"/>
    </source>
</evidence>
<feature type="domain" description="Glucosamine/galactosamine-6-phosphate isomerase" evidence="8">
    <location>
        <begin position="13"/>
        <end position="224"/>
    </location>
</feature>
<name>A0A2J7TBZ6_METSI</name>